<dbReference type="GO" id="GO:0035438">
    <property type="term" value="F:cyclic-di-GMP binding"/>
    <property type="evidence" value="ECO:0007669"/>
    <property type="project" value="InterPro"/>
</dbReference>
<dbReference type="InterPro" id="IPR009875">
    <property type="entry name" value="PilZ_domain"/>
</dbReference>
<gene>
    <name evidence="2" type="ORF">H9L12_09120</name>
</gene>
<organism evidence="2 3">
    <name type="scientific">Sphingomonas rhizophila</name>
    <dbReference type="NCBI Taxonomy" id="2071607"/>
    <lineage>
        <taxon>Bacteria</taxon>
        <taxon>Pseudomonadati</taxon>
        <taxon>Pseudomonadota</taxon>
        <taxon>Alphaproteobacteria</taxon>
        <taxon>Sphingomonadales</taxon>
        <taxon>Sphingomonadaceae</taxon>
        <taxon>Sphingomonas</taxon>
    </lineage>
</organism>
<feature type="domain" description="PilZ" evidence="1">
    <location>
        <begin position="13"/>
        <end position="75"/>
    </location>
</feature>
<evidence type="ECO:0000313" key="3">
    <source>
        <dbReference type="Proteomes" id="UP000515955"/>
    </source>
</evidence>
<accession>A0A7G9S9F3</accession>
<dbReference type="Proteomes" id="UP000515955">
    <property type="component" value="Chromosome"/>
</dbReference>
<reference evidence="2 3" key="1">
    <citation type="submission" date="2020-08" db="EMBL/GenBank/DDBJ databases">
        <title>Genome sequence of Sphingomonas rhizophila KACC 19189T.</title>
        <authorList>
            <person name="Hyun D.-W."/>
            <person name="Bae J.-W."/>
        </authorList>
    </citation>
    <scope>NUCLEOTIDE SEQUENCE [LARGE SCALE GENOMIC DNA]</scope>
    <source>
        <strain evidence="2 3">KACC 19189</strain>
    </source>
</reference>
<name>A0A7G9S9F3_9SPHN</name>
<dbReference type="SUPFAM" id="SSF141371">
    <property type="entry name" value="PilZ domain-like"/>
    <property type="match status" value="1"/>
</dbReference>
<dbReference type="EMBL" id="CP060717">
    <property type="protein sequence ID" value="QNN64478.1"/>
    <property type="molecule type" value="Genomic_DNA"/>
</dbReference>
<evidence type="ECO:0000259" key="1">
    <source>
        <dbReference type="Pfam" id="PF07238"/>
    </source>
</evidence>
<dbReference type="Pfam" id="PF07238">
    <property type="entry name" value="PilZ"/>
    <property type="match status" value="1"/>
</dbReference>
<dbReference type="KEGG" id="srhi:H9L12_09120"/>
<evidence type="ECO:0000313" key="2">
    <source>
        <dbReference type="EMBL" id="QNN64478.1"/>
    </source>
</evidence>
<keyword evidence="3" id="KW-1185">Reference proteome</keyword>
<sequence>MALLTTLQQACPAIAVNVSRSGCRLRAGVIPAIGEELMISIDRVRTFGTVRWIANDHFGIEFDQPLSLDEIRSLRIHVALDRGVRPGLRATMEDWTLSRAR</sequence>
<protein>
    <submittedName>
        <fullName evidence="2">PilZ domain-containing protein</fullName>
    </submittedName>
</protein>
<dbReference type="RefSeq" id="WP_187541478.1">
    <property type="nucleotide sequence ID" value="NZ_CP060717.1"/>
</dbReference>
<proteinExistence type="predicted"/>
<dbReference type="AlphaFoldDB" id="A0A7G9S9F3"/>